<dbReference type="InParanoid" id="A0A3N4LFS6"/>
<feature type="compositionally biased region" description="Acidic residues" evidence="1">
    <location>
        <begin position="226"/>
        <end position="235"/>
    </location>
</feature>
<feature type="compositionally biased region" description="Basic and acidic residues" evidence="1">
    <location>
        <begin position="305"/>
        <end position="322"/>
    </location>
</feature>
<feature type="compositionally biased region" description="Polar residues" evidence="1">
    <location>
        <begin position="381"/>
        <end position="390"/>
    </location>
</feature>
<feature type="compositionally biased region" description="Basic and acidic residues" evidence="1">
    <location>
        <begin position="283"/>
        <end position="297"/>
    </location>
</feature>
<reference evidence="2 3" key="1">
    <citation type="journal article" date="2018" name="Nat. Ecol. Evol.">
        <title>Pezizomycetes genomes reveal the molecular basis of ectomycorrhizal truffle lifestyle.</title>
        <authorList>
            <person name="Murat C."/>
            <person name="Payen T."/>
            <person name="Noel B."/>
            <person name="Kuo A."/>
            <person name="Morin E."/>
            <person name="Chen J."/>
            <person name="Kohler A."/>
            <person name="Krizsan K."/>
            <person name="Balestrini R."/>
            <person name="Da Silva C."/>
            <person name="Montanini B."/>
            <person name="Hainaut M."/>
            <person name="Levati E."/>
            <person name="Barry K.W."/>
            <person name="Belfiori B."/>
            <person name="Cichocki N."/>
            <person name="Clum A."/>
            <person name="Dockter R.B."/>
            <person name="Fauchery L."/>
            <person name="Guy J."/>
            <person name="Iotti M."/>
            <person name="Le Tacon F."/>
            <person name="Lindquist E.A."/>
            <person name="Lipzen A."/>
            <person name="Malagnac F."/>
            <person name="Mello A."/>
            <person name="Molinier V."/>
            <person name="Miyauchi S."/>
            <person name="Poulain J."/>
            <person name="Riccioni C."/>
            <person name="Rubini A."/>
            <person name="Sitrit Y."/>
            <person name="Splivallo R."/>
            <person name="Traeger S."/>
            <person name="Wang M."/>
            <person name="Zifcakova L."/>
            <person name="Wipf D."/>
            <person name="Zambonelli A."/>
            <person name="Paolocci F."/>
            <person name="Nowrousian M."/>
            <person name="Ottonello S."/>
            <person name="Baldrian P."/>
            <person name="Spatafora J.W."/>
            <person name="Henrissat B."/>
            <person name="Nagy L.G."/>
            <person name="Aury J.M."/>
            <person name="Wincker P."/>
            <person name="Grigoriev I.V."/>
            <person name="Bonfante P."/>
            <person name="Martin F.M."/>
        </authorList>
    </citation>
    <scope>NUCLEOTIDE SEQUENCE [LARGE SCALE GENOMIC DNA]</scope>
    <source>
        <strain evidence="2 3">ATCC MYA-4762</strain>
    </source>
</reference>
<protein>
    <submittedName>
        <fullName evidence="2">Uncharacterized protein</fullName>
    </submittedName>
</protein>
<feature type="compositionally biased region" description="Polar residues" evidence="1">
    <location>
        <begin position="347"/>
        <end position="372"/>
    </location>
</feature>
<sequence>MKKGRKRMNNWKIQKANAIHNPQLSEEQTVKLLGAPPTETSEYQTPPTDTSLSEVPMDETPATSTRTTNASVTQHAVLRAPPIEGRPTGSQGMGFHGERTPDPEIFFEIVAATRPVTRLAPVVTPVPSPIQEAVVQNDGQGNDITNEPASKANTLVAMGYPELAAASALCSLKESGEKSHHGGEDSKADTKIDPSINEQCLIIEEPPSMDALTQRSASKGAKGDEVAENVEDNISEEGISKGGSPLLKVVGDWERELTTGPTETKSSDAESTQKMNETYQKLKNNDNEAGAEKERTELSNSSEKGAGDKSHASSTKRTEKYSDSIAGSSSEDQLVTPTTEEDELMGHQSTNVSNSHSAQTFQSGGSVQSATPTDGVGSRPIDTQTDQGNNQVDVKQHAQNAQPTNELEQLPDNELRELASKLGLHWRQDQVSGLTREQLISTLKLAHEAGGASWAQFWRSLSLSHTSRLPNSHVFVRLSQRFSAPKLELPLGEHDIVQGQTSQPRYKGIPISVVESQRPGRAINYYNHACLIIDPCTMKSVGDWKLVTKTQPYSARIQEVGSEPRSITQDALLDRDERKLVHFATTKDLSNGFITRVSKSGSPEVIWDEKQKTRLDYLGDFPFQAYWGGQSYHQRITLGMIPIVDDLFPQHIPGPLASGTEIRLVLGQDFIEHKQYYKYVIERETQDLTIDWDFQVYRNPNINMNGGQQTMRCFVDGFYRDGAEWAAMYHVTGSWFNGIVLLASDSTNMDKPVFITVKALWKALMQAQELMMRLVGSKPLPLQLIIYYRLYAK</sequence>
<feature type="compositionally biased region" description="Polar residues" evidence="1">
    <location>
        <begin position="325"/>
        <end position="338"/>
    </location>
</feature>
<accession>A0A3N4LFS6</accession>
<dbReference type="OrthoDB" id="10655924at2759"/>
<feature type="region of interest" description="Disordered" evidence="1">
    <location>
        <begin position="205"/>
        <end position="390"/>
    </location>
</feature>
<feature type="compositionally biased region" description="Basic and acidic residues" evidence="1">
    <location>
        <begin position="175"/>
        <end position="192"/>
    </location>
</feature>
<gene>
    <name evidence="2" type="ORF">L211DRAFT_416329</name>
</gene>
<keyword evidence="3" id="KW-1185">Reference proteome</keyword>
<proteinExistence type="predicted"/>
<evidence type="ECO:0000256" key="1">
    <source>
        <dbReference type="SAM" id="MobiDB-lite"/>
    </source>
</evidence>
<feature type="compositionally biased region" description="Polar residues" evidence="1">
    <location>
        <begin position="61"/>
        <end position="74"/>
    </location>
</feature>
<feature type="region of interest" description="Disordered" evidence="1">
    <location>
        <begin position="1"/>
        <end position="94"/>
    </location>
</feature>
<feature type="compositionally biased region" description="Polar residues" evidence="1">
    <location>
        <begin position="259"/>
        <end position="282"/>
    </location>
</feature>
<dbReference type="EMBL" id="ML121557">
    <property type="protein sequence ID" value="RPB21737.1"/>
    <property type="molecule type" value="Genomic_DNA"/>
</dbReference>
<feature type="region of interest" description="Disordered" evidence="1">
    <location>
        <begin position="175"/>
        <end position="194"/>
    </location>
</feature>
<evidence type="ECO:0000313" key="3">
    <source>
        <dbReference type="Proteomes" id="UP000267821"/>
    </source>
</evidence>
<feature type="compositionally biased region" description="Polar residues" evidence="1">
    <location>
        <begin position="38"/>
        <end position="53"/>
    </location>
</feature>
<dbReference type="AlphaFoldDB" id="A0A3N4LFS6"/>
<organism evidence="2 3">
    <name type="scientific">Terfezia boudieri ATCC MYA-4762</name>
    <dbReference type="NCBI Taxonomy" id="1051890"/>
    <lineage>
        <taxon>Eukaryota</taxon>
        <taxon>Fungi</taxon>
        <taxon>Dikarya</taxon>
        <taxon>Ascomycota</taxon>
        <taxon>Pezizomycotina</taxon>
        <taxon>Pezizomycetes</taxon>
        <taxon>Pezizales</taxon>
        <taxon>Pezizaceae</taxon>
        <taxon>Terfezia</taxon>
    </lineage>
</organism>
<name>A0A3N4LFS6_9PEZI</name>
<dbReference type="Proteomes" id="UP000267821">
    <property type="component" value="Unassembled WGS sequence"/>
</dbReference>
<evidence type="ECO:0000313" key="2">
    <source>
        <dbReference type="EMBL" id="RPB21737.1"/>
    </source>
</evidence>